<proteinExistence type="predicted"/>
<sequence>MFGFKTIFSPVSCCCLENKVIINVRNKFKYKETYFTFDVNYANISERPFSDSKHKLPSKQLVQFEE</sequence>
<reference evidence="1 2" key="1">
    <citation type="submission" date="2017-07" db="EMBL/GenBank/DDBJ databases">
        <authorList>
            <person name="Talla V."/>
            <person name="Backstrom N."/>
        </authorList>
    </citation>
    <scope>NUCLEOTIDE SEQUENCE [LARGE SCALE GENOMIC DNA]</scope>
</reference>
<gene>
    <name evidence="1" type="ORF">LSINAPIS_LOCUS9331</name>
</gene>
<keyword evidence="2" id="KW-1185">Reference proteome</keyword>
<protein>
    <submittedName>
        <fullName evidence="1">Uncharacterized protein</fullName>
    </submittedName>
</protein>
<dbReference type="AlphaFoldDB" id="A0A5E4QKU7"/>
<evidence type="ECO:0000313" key="1">
    <source>
        <dbReference type="EMBL" id="VVC98215.1"/>
    </source>
</evidence>
<evidence type="ECO:0000313" key="2">
    <source>
        <dbReference type="Proteomes" id="UP000324832"/>
    </source>
</evidence>
<dbReference type="EMBL" id="FZQP02003445">
    <property type="protein sequence ID" value="VVC98215.1"/>
    <property type="molecule type" value="Genomic_DNA"/>
</dbReference>
<accession>A0A5E4QKU7</accession>
<organism evidence="1 2">
    <name type="scientific">Leptidea sinapis</name>
    <dbReference type="NCBI Taxonomy" id="189913"/>
    <lineage>
        <taxon>Eukaryota</taxon>
        <taxon>Metazoa</taxon>
        <taxon>Ecdysozoa</taxon>
        <taxon>Arthropoda</taxon>
        <taxon>Hexapoda</taxon>
        <taxon>Insecta</taxon>
        <taxon>Pterygota</taxon>
        <taxon>Neoptera</taxon>
        <taxon>Endopterygota</taxon>
        <taxon>Lepidoptera</taxon>
        <taxon>Glossata</taxon>
        <taxon>Ditrysia</taxon>
        <taxon>Papilionoidea</taxon>
        <taxon>Pieridae</taxon>
        <taxon>Dismorphiinae</taxon>
        <taxon>Leptidea</taxon>
    </lineage>
</organism>
<dbReference type="Proteomes" id="UP000324832">
    <property type="component" value="Unassembled WGS sequence"/>
</dbReference>
<name>A0A5E4QKU7_9NEOP</name>